<dbReference type="SMART" id="SM00579">
    <property type="entry name" value="FBD"/>
    <property type="match status" value="1"/>
</dbReference>
<accession>A0A087G2P1</accession>
<dbReference type="OMA" id="NFEIQWE"/>
<keyword evidence="3" id="KW-1185">Reference proteome</keyword>
<dbReference type="AlphaFoldDB" id="A0A087G2P1"/>
<dbReference type="Pfam" id="PF08387">
    <property type="entry name" value="FBD"/>
    <property type="match status" value="1"/>
</dbReference>
<dbReference type="OrthoDB" id="1113048at2759"/>
<evidence type="ECO:0000313" key="2">
    <source>
        <dbReference type="EMBL" id="KFK24143.1"/>
    </source>
</evidence>
<dbReference type="Gramene" id="KFK24143">
    <property type="protein sequence ID" value="KFK24143"/>
    <property type="gene ID" value="AALP_AAs61459U000100"/>
</dbReference>
<evidence type="ECO:0000259" key="1">
    <source>
        <dbReference type="SMART" id="SM00579"/>
    </source>
</evidence>
<evidence type="ECO:0000313" key="3">
    <source>
        <dbReference type="Proteomes" id="UP000029120"/>
    </source>
</evidence>
<proteinExistence type="predicted"/>
<dbReference type="InterPro" id="IPR006566">
    <property type="entry name" value="FBD"/>
</dbReference>
<feature type="domain" description="FBD" evidence="1">
    <location>
        <begin position="113"/>
        <end position="158"/>
    </location>
</feature>
<gene>
    <name evidence="2" type="ORF">AALP_AAs61459U000100</name>
</gene>
<dbReference type="EMBL" id="KL971724">
    <property type="protein sequence ID" value="KFK24143.1"/>
    <property type="molecule type" value="Genomic_DNA"/>
</dbReference>
<protein>
    <recommendedName>
        <fullName evidence="1">FBD domain-containing protein</fullName>
    </recommendedName>
</protein>
<organism evidence="2 3">
    <name type="scientific">Arabis alpina</name>
    <name type="common">Alpine rock-cress</name>
    <dbReference type="NCBI Taxonomy" id="50452"/>
    <lineage>
        <taxon>Eukaryota</taxon>
        <taxon>Viridiplantae</taxon>
        <taxon>Streptophyta</taxon>
        <taxon>Embryophyta</taxon>
        <taxon>Tracheophyta</taxon>
        <taxon>Spermatophyta</taxon>
        <taxon>Magnoliopsida</taxon>
        <taxon>eudicotyledons</taxon>
        <taxon>Gunneridae</taxon>
        <taxon>Pentapetalae</taxon>
        <taxon>rosids</taxon>
        <taxon>malvids</taxon>
        <taxon>Brassicales</taxon>
        <taxon>Brassicaceae</taxon>
        <taxon>Arabideae</taxon>
        <taxon>Arabis</taxon>
    </lineage>
</organism>
<dbReference type="PANTHER" id="PTHR31900">
    <property type="entry name" value="F-BOX/RNI SUPERFAMILY PROTEIN-RELATED"/>
    <property type="match status" value="1"/>
</dbReference>
<sequence>MPKLVKAEIKIKREDYEKLMGCLTSAKHLSLCLTSPRRLSKYLISAVPVLMAKPGELFCQLEYLELCTKCSLDWLSLLLMQSPKLRVLRLTQGVCGMNGNFEIQWEQPCCVPECLVSSVETVEWIGYKATKAEKEVAIYILDKANHLKEMTLSQKIAN</sequence>
<reference evidence="3" key="1">
    <citation type="journal article" date="2015" name="Nat. Plants">
        <title>Genome expansion of Arabis alpina linked with retrotransposition and reduced symmetric DNA methylation.</title>
        <authorList>
            <person name="Willing E.M."/>
            <person name="Rawat V."/>
            <person name="Mandakova T."/>
            <person name="Maumus F."/>
            <person name="James G.V."/>
            <person name="Nordstroem K.J."/>
            <person name="Becker C."/>
            <person name="Warthmann N."/>
            <person name="Chica C."/>
            <person name="Szarzynska B."/>
            <person name="Zytnicki M."/>
            <person name="Albani M.C."/>
            <person name="Kiefer C."/>
            <person name="Bergonzi S."/>
            <person name="Castaings L."/>
            <person name="Mateos J.L."/>
            <person name="Berns M.C."/>
            <person name="Bujdoso N."/>
            <person name="Piofczyk T."/>
            <person name="de Lorenzo L."/>
            <person name="Barrero-Sicilia C."/>
            <person name="Mateos I."/>
            <person name="Piednoel M."/>
            <person name="Hagmann J."/>
            <person name="Chen-Min-Tao R."/>
            <person name="Iglesias-Fernandez R."/>
            <person name="Schuster S.C."/>
            <person name="Alonso-Blanco C."/>
            <person name="Roudier F."/>
            <person name="Carbonero P."/>
            <person name="Paz-Ares J."/>
            <person name="Davis S.J."/>
            <person name="Pecinka A."/>
            <person name="Quesneville H."/>
            <person name="Colot V."/>
            <person name="Lysak M.A."/>
            <person name="Weigel D."/>
            <person name="Coupland G."/>
            <person name="Schneeberger K."/>
        </authorList>
    </citation>
    <scope>NUCLEOTIDE SEQUENCE [LARGE SCALE GENOMIC DNA]</scope>
    <source>
        <strain evidence="3">cv. Pajares</strain>
    </source>
</reference>
<dbReference type="InterPro" id="IPR050232">
    <property type="entry name" value="FBL13/AtMIF1-like"/>
</dbReference>
<dbReference type="Proteomes" id="UP000029120">
    <property type="component" value="Unassembled WGS sequence"/>
</dbReference>
<dbReference type="PANTHER" id="PTHR31900:SF34">
    <property type="entry name" value="EMB|CAB62440.1-RELATED"/>
    <property type="match status" value="1"/>
</dbReference>
<name>A0A087G2P1_ARAAL</name>